<reference evidence="2" key="1">
    <citation type="submission" date="2016-11" db="UniProtKB">
        <authorList>
            <consortium name="WormBaseParasite"/>
        </authorList>
    </citation>
    <scope>IDENTIFICATION</scope>
</reference>
<dbReference type="AlphaFoldDB" id="A0A1I7W616"/>
<accession>A0A1I7W616</accession>
<organism evidence="1 2">
    <name type="scientific">Heterorhabditis bacteriophora</name>
    <name type="common">Entomopathogenic nematode worm</name>
    <dbReference type="NCBI Taxonomy" id="37862"/>
    <lineage>
        <taxon>Eukaryota</taxon>
        <taxon>Metazoa</taxon>
        <taxon>Ecdysozoa</taxon>
        <taxon>Nematoda</taxon>
        <taxon>Chromadorea</taxon>
        <taxon>Rhabditida</taxon>
        <taxon>Rhabditina</taxon>
        <taxon>Rhabditomorpha</taxon>
        <taxon>Strongyloidea</taxon>
        <taxon>Heterorhabditidae</taxon>
        <taxon>Heterorhabditis</taxon>
    </lineage>
</organism>
<protein>
    <submittedName>
        <fullName evidence="2">Uncharacterized protein</fullName>
    </submittedName>
</protein>
<evidence type="ECO:0000313" key="2">
    <source>
        <dbReference type="WBParaSite" id="Hba_00051"/>
    </source>
</evidence>
<dbReference type="WBParaSite" id="Hba_00051">
    <property type="protein sequence ID" value="Hba_00051"/>
    <property type="gene ID" value="Hba_00051"/>
</dbReference>
<keyword evidence="1" id="KW-1185">Reference proteome</keyword>
<evidence type="ECO:0000313" key="1">
    <source>
        <dbReference type="Proteomes" id="UP000095283"/>
    </source>
</evidence>
<proteinExistence type="predicted"/>
<name>A0A1I7W616_HETBA</name>
<sequence>MDSLLSGCFDKRNIRIAIGFGSNEQNFSIVCSLSFIV</sequence>
<dbReference type="Proteomes" id="UP000095283">
    <property type="component" value="Unplaced"/>
</dbReference>